<keyword evidence="2" id="KW-1185">Reference proteome</keyword>
<keyword evidence="1" id="KW-0808">Transferase</keyword>
<sequence length="408" mass="45260">MLLKNDVATAVTVLKKAPDDETYWSSVRALMKPMYTHTQLVNTRRGAAPAQVRDRVRSLVDLSLSYELDVHEPFRELKESGSSPRIRKLLADYFGAGDDEIALNRNAMEGIATVLNGLTLKAGDEVIATKYCYDSNLAILRQRAEREGIVVKLADIPFGRASDDEVVAAFSRLISDRTRLITFPHVVARSGQVLPAAKIAALARSKGIFTFVDGAHSAGHICLSLDELGCDAFAACLHKWMFGPRGTGFLYVRRERIADVWPLWASWSNKPASSIEKFEEVGSVFKALPAAIPDAIDFNRGIGQEEKSARLRYMRERWVVPLSAHERVRILTDIEAKPGTGFGAFTVEGMENAAFTKALFDEFKIHVLAFEVEEDRSLKGIHVSPSLSNSIEEVDRFVEASFTILDRG</sequence>
<evidence type="ECO:0000313" key="1">
    <source>
        <dbReference type="EMBL" id="MBK1865131.1"/>
    </source>
</evidence>
<protein>
    <submittedName>
        <fullName evidence="1">Aminotransferase class V-fold PLP-dependent enzyme</fullName>
    </submittedName>
</protein>
<proteinExistence type="predicted"/>
<organism evidence="1 2">
    <name type="scientific">Taklimakanibacter albus</name>
    <dbReference type="NCBI Taxonomy" id="2800327"/>
    <lineage>
        <taxon>Bacteria</taxon>
        <taxon>Pseudomonadati</taxon>
        <taxon>Pseudomonadota</taxon>
        <taxon>Alphaproteobacteria</taxon>
        <taxon>Hyphomicrobiales</taxon>
        <taxon>Aestuariivirgaceae</taxon>
        <taxon>Taklimakanibacter</taxon>
    </lineage>
</organism>
<keyword evidence="1" id="KW-0032">Aminotransferase</keyword>
<reference evidence="1" key="1">
    <citation type="submission" date="2021-01" db="EMBL/GenBank/DDBJ databases">
        <authorList>
            <person name="Sun Q."/>
        </authorList>
    </citation>
    <scope>NUCLEOTIDE SEQUENCE</scope>
    <source>
        <strain evidence="1">YIM B02566</strain>
    </source>
</reference>
<accession>A0ACC5QY45</accession>
<dbReference type="Proteomes" id="UP000616151">
    <property type="component" value="Unassembled WGS sequence"/>
</dbReference>
<evidence type="ECO:0000313" key="2">
    <source>
        <dbReference type="Proteomes" id="UP000616151"/>
    </source>
</evidence>
<gene>
    <name evidence="1" type="ORF">JHL16_02110</name>
</gene>
<name>A0ACC5QY45_9HYPH</name>
<comment type="caution">
    <text evidence="1">The sequence shown here is derived from an EMBL/GenBank/DDBJ whole genome shotgun (WGS) entry which is preliminary data.</text>
</comment>
<dbReference type="EMBL" id="JAENHL010000004">
    <property type="protein sequence ID" value="MBK1865131.1"/>
    <property type="molecule type" value="Genomic_DNA"/>
</dbReference>